<dbReference type="Proteomes" id="UP000249789">
    <property type="component" value="Unassembled WGS sequence"/>
</dbReference>
<evidence type="ECO:0000313" key="2">
    <source>
        <dbReference type="Proteomes" id="UP000249789"/>
    </source>
</evidence>
<accession>A0A8G1RLJ4</accession>
<dbReference type="GeneID" id="63862571"/>
<dbReference type="OrthoDB" id="4243861at2759"/>
<dbReference type="AlphaFoldDB" id="A0A8G1RLJ4"/>
<proteinExistence type="predicted"/>
<dbReference type="RefSeq" id="XP_040798903.1">
    <property type="nucleotide sequence ID" value="XM_040945238.1"/>
</dbReference>
<sequence length="171" mass="20120">MDDSTQSMIREHIIRQIREVLSQFLPSVGSDTMRILGVTPNSILEPRNYLESIRPIVSEIEEYLQNNRPDIKTRFVAAKIFRGKTYFLLDLNIADYNYETAHDCKMLIPVYVLRLSKRQPTILRKPELDGTVAKVLRNMHNLQDQDPLPLFDNHYDENLQYPNPRRPQFGY</sequence>
<keyword evidence="2" id="KW-1185">Reference proteome</keyword>
<dbReference type="EMBL" id="KZ824664">
    <property type="protein sequence ID" value="RAK74893.1"/>
    <property type="molecule type" value="Genomic_DNA"/>
</dbReference>
<dbReference type="VEuPathDB" id="FungiDB:BO72DRAFT_450350"/>
<organism evidence="1 2">
    <name type="scientific">Aspergillus fijiensis CBS 313.89</name>
    <dbReference type="NCBI Taxonomy" id="1448319"/>
    <lineage>
        <taxon>Eukaryota</taxon>
        <taxon>Fungi</taxon>
        <taxon>Dikarya</taxon>
        <taxon>Ascomycota</taxon>
        <taxon>Pezizomycotina</taxon>
        <taxon>Eurotiomycetes</taxon>
        <taxon>Eurotiomycetidae</taxon>
        <taxon>Eurotiales</taxon>
        <taxon>Aspergillaceae</taxon>
        <taxon>Aspergillus</taxon>
    </lineage>
</organism>
<protein>
    <submittedName>
        <fullName evidence="1">Uncharacterized protein</fullName>
    </submittedName>
</protein>
<reference evidence="1 2" key="1">
    <citation type="submission" date="2018-02" db="EMBL/GenBank/DDBJ databases">
        <title>The genomes of Aspergillus section Nigri reveals drivers in fungal speciation.</title>
        <authorList>
            <consortium name="DOE Joint Genome Institute"/>
            <person name="Vesth T.C."/>
            <person name="Nybo J."/>
            <person name="Theobald S."/>
            <person name="Brandl J."/>
            <person name="Frisvad J.C."/>
            <person name="Nielsen K.F."/>
            <person name="Lyhne E.K."/>
            <person name="Kogle M.E."/>
            <person name="Kuo A."/>
            <person name="Riley R."/>
            <person name="Clum A."/>
            <person name="Nolan M."/>
            <person name="Lipzen A."/>
            <person name="Salamov A."/>
            <person name="Henrissat B."/>
            <person name="Wiebenga A."/>
            <person name="De vries R.P."/>
            <person name="Grigoriev I.V."/>
            <person name="Mortensen U.H."/>
            <person name="Andersen M.R."/>
            <person name="Baker S.E."/>
        </authorList>
    </citation>
    <scope>NUCLEOTIDE SEQUENCE [LARGE SCALE GENOMIC DNA]</scope>
    <source>
        <strain evidence="1 2">CBS 313.89</strain>
    </source>
</reference>
<gene>
    <name evidence="1" type="ORF">BO72DRAFT_450350</name>
</gene>
<name>A0A8G1RLJ4_9EURO</name>
<evidence type="ECO:0000313" key="1">
    <source>
        <dbReference type="EMBL" id="RAK74893.1"/>
    </source>
</evidence>